<evidence type="ECO:0000313" key="3">
    <source>
        <dbReference type="Proteomes" id="UP000032352"/>
    </source>
</evidence>
<sequence length="124" mass="14002">MKKNILTLFLLSGALLSCSVTGNEPKVNQQTAAQPTGANTVQEKPLTKQETIYGIKYQGNTLSIQVMSNGCTTTKNFKQAWQNNQLTLERIKDDFCRRRPHKKWLDFELPQAFSSLKLINKLAS</sequence>
<feature type="signal peptide" evidence="1">
    <location>
        <begin position="1"/>
        <end position="22"/>
    </location>
</feature>
<dbReference type="AlphaFoldDB" id="A0AAF0C8K0"/>
<accession>A0AAF0C8K0</accession>
<name>A0AAF0C8K0_9GAMM</name>
<dbReference type="RefSeq" id="WP_044836903.1">
    <property type="nucleotide sequence ID" value="NZ_CP059733.1"/>
</dbReference>
<reference evidence="2 3" key="1">
    <citation type="journal article" date="2015" name="Genome Announc.">
        <title>Draft Genome Sequences of Marine Isolates of Thalassomonas viridans and Thalassomonas actiniarum.</title>
        <authorList>
            <person name="Olonade I."/>
            <person name="van Zyl L.J."/>
            <person name="Trindade M."/>
        </authorList>
    </citation>
    <scope>NUCLEOTIDE SEQUENCE [LARGE SCALE GENOMIC DNA]</scope>
    <source>
        <strain evidence="2 3">XOM25</strain>
    </source>
</reference>
<evidence type="ECO:0000313" key="2">
    <source>
        <dbReference type="EMBL" id="WDE04260.1"/>
    </source>
</evidence>
<dbReference type="PROSITE" id="PS51257">
    <property type="entry name" value="PROKAR_LIPOPROTEIN"/>
    <property type="match status" value="1"/>
</dbReference>
<evidence type="ECO:0008006" key="4">
    <source>
        <dbReference type="Google" id="ProtNLM"/>
    </source>
</evidence>
<protein>
    <recommendedName>
        <fullName evidence="4">Lipoprotein</fullName>
    </recommendedName>
</protein>
<keyword evidence="1" id="KW-0732">Signal</keyword>
<keyword evidence="3" id="KW-1185">Reference proteome</keyword>
<dbReference type="KEGG" id="tvd:SG34_023415"/>
<feature type="chain" id="PRO_5042153617" description="Lipoprotein" evidence="1">
    <location>
        <begin position="23"/>
        <end position="124"/>
    </location>
</feature>
<dbReference type="Proteomes" id="UP000032352">
    <property type="component" value="Chromosome"/>
</dbReference>
<organism evidence="2 3">
    <name type="scientific">Thalassomonas viridans</name>
    <dbReference type="NCBI Taxonomy" id="137584"/>
    <lineage>
        <taxon>Bacteria</taxon>
        <taxon>Pseudomonadati</taxon>
        <taxon>Pseudomonadota</taxon>
        <taxon>Gammaproteobacteria</taxon>
        <taxon>Alteromonadales</taxon>
        <taxon>Colwelliaceae</taxon>
        <taxon>Thalassomonas</taxon>
    </lineage>
</organism>
<proteinExistence type="predicted"/>
<gene>
    <name evidence="2" type="ORF">SG34_023415</name>
</gene>
<evidence type="ECO:0000256" key="1">
    <source>
        <dbReference type="SAM" id="SignalP"/>
    </source>
</evidence>
<dbReference type="EMBL" id="CP059733">
    <property type="protein sequence ID" value="WDE04260.1"/>
    <property type="molecule type" value="Genomic_DNA"/>
</dbReference>
<reference evidence="2 3" key="2">
    <citation type="journal article" date="2022" name="Mar. Drugs">
        <title>Bioassay-Guided Fractionation Leads to the Detection of Cholic Acid Generated by the Rare Thalassomonas sp.</title>
        <authorList>
            <person name="Pheiffer F."/>
            <person name="Schneider Y.K."/>
            <person name="Hansen E.H."/>
            <person name="Andersen J.H."/>
            <person name="Isaksson J."/>
            <person name="Busche T."/>
            <person name="R C."/>
            <person name="Kalinowski J."/>
            <person name="Zyl L.V."/>
            <person name="Trindade M."/>
        </authorList>
    </citation>
    <scope>NUCLEOTIDE SEQUENCE [LARGE SCALE GENOMIC DNA]</scope>
    <source>
        <strain evidence="2 3">XOM25</strain>
    </source>
</reference>